<dbReference type="EMBL" id="VJMH01006657">
    <property type="protein sequence ID" value="KAF0688774.1"/>
    <property type="molecule type" value="Genomic_DNA"/>
</dbReference>
<feature type="transmembrane region" description="Helical" evidence="1">
    <location>
        <begin position="113"/>
        <end position="139"/>
    </location>
</feature>
<gene>
    <name evidence="2" type="ORF">As57867_019591</name>
</gene>
<evidence type="ECO:0008006" key="3">
    <source>
        <dbReference type="Google" id="ProtNLM"/>
    </source>
</evidence>
<dbReference type="AlphaFoldDB" id="A0A6A4XYP6"/>
<keyword evidence="1" id="KW-0472">Membrane</keyword>
<reference evidence="2" key="1">
    <citation type="submission" date="2019-06" db="EMBL/GenBank/DDBJ databases">
        <title>Genomics analysis of Aphanomyces spp. identifies a new class of oomycete effector associated with host adaptation.</title>
        <authorList>
            <person name="Gaulin E."/>
        </authorList>
    </citation>
    <scope>NUCLEOTIDE SEQUENCE</scope>
    <source>
        <strain evidence="2">CBS 578.67</strain>
    </source>
</reference>
<dbReference type="PANTHER" id="PTHR43081">
    <property type="entry name" value="ADENYLATE CYCLASE, TERMINAL-DIFFERENTIATION SPECIFIC-RELATED"/>
    <property type="match status" value="1"/>
</dbReference>
<feature type="transmembrane region" description="Helical" evidence="1">
    <location>
        <begin position="15"/>
        <end position="32"/>
    </location>
</feature>
<evidence type="ECO:0000313" key="2">
    <source>
        <dbReference type="EMBL" id="KAF0688774.1"/>
    </source>
</evidence>
<dbReference type="SUPFAM" id="SSF55073">
    <property type="entry name" value="Nucleotide cyclase"/>
    <property type="match status" value="1"/>
</dbReference>
<dbReference type="InterPro" id="IPR050697">
    <property type="entry name" value="Adenylyl/Guanylyl_Cyclase_3/4"/>
</dbReference>
<dbReference type="OrthoDB" id="76542at2759"/>
<keyword evidence="1" id="KW-0812">Transmembrane</keyword>
<evidence type="ECO:0000256" key="1">
    <source>
        <dbReference type="SAM" id="Phobius"/>
    </source>
</evidence>
<proteinExistence type="predicted"/>
<name>A0A6A4XYP6_9STRA</name>
<dbReference type="PANTHER" id="PTHR43081:SF1">
    <property type="entry name" value="ADENYLATE CYCLASE, TERMINAL-DIFFERENTIATION SPECIFIC"/>
    <property type="match status" value="1"/>
</dbReference>
<feature type="transmembrane region" description="Helical" evidence="1">
    <location>
        <begin position="52"/>
        <end position="72"/>
    </location>
</feature>
<feature type="transmembrane region" description="Helical" evidence="1">
    <location>
        <begin position="200"/>
        <end position="222"/>
    </location>
</feature>
<organism evidence="2">
    <name type="scientific">Aphanomyces stellatus</name>
    <dbReference type="NCBI Taxonomy" id="120398"/>
    <lineage>
        <taxon>Eukaryota</taxon>
        <taxon>Sar</taxon>
        <taxon>Stramenopiles</taxon>
        <taxon>Oomycota</taxon>
        <taxon>Saprolegniomycetes</taxon>
        <taxon>Saprolegniales</taxon>
        <taxon>Verrucalvaceae</taxon>
        <taxon>Aphanomyces</taxon>
    </lineage>
</organism>
<feature type="transmembrane region" description="Helical" evidence="1">
    <location>
        <begin position="243"/>
        <end position="263"/>
    </location>
</feature>
<sequence length="580" mass="64412">MSATNDPIGFPKYCTMYLVVMTISFIATLFAARTLHKYTKLVTSCVCNAMRCFFVCKVMCSLTRVTVLALMMHEFVVRKSSWLILDDDHDAGGFRLIGLFEASRPVQKAPYSVMIPLFIGDTALISSTFWILVLVIELLRLVKTTVDRGAVAEMRFLRLYHYMNLALVLSYFVGSLIAVTPQIDSGFYATRFETMLITSGTIQTVVIIAVTFAIVYLNCMGLKHESVECRIVEKPIYVRLKRIFAIYLVTVLPYVAFGWLLAADHALEIIANVPNALVATSTILYASSFSMLSFVLVGNQECMLSCCMVSDDVIQQIQANEAPTDFPVFVNTDIESSSALWGHLGNVMHDAQDLHDNLLRELLVRHHGYEITTAGDSFQLAFHTIGDAVAYCLDVQEKLLLQPWPPAFVESHIPGSETILVPQSMLKRPKTLFHGVRVRMGIHASCPTEGDLITEIHPVTRRVTYLGLSELIGRDVSNIGHGGQIVVTAPIVRWLRANLDNNTPWAEANPCLVQELGVFHIDDLNIDLGIAHVVPKALAERVAIFSPFDEAISRQSFLATASLGSSNYYELLNSPRPAGR</sequence>
<accession>A0A6A4XYP6</accession>
<feature type="transmembrane region" description="Helical" evidence="1">
    <location>
        <begin position="159"/>
        <end position="180"/>
    </location>
</feature>
<feature type="transmembrane region" description="Helical" evidence="1">
    <location>
        <begin position="275"/>
        <end position="298"/>
    </location>
</feature>
<comment type="caution">
    <text evidence="2">The sequence shown here is derived from an EMBL/GenBank/DDBJ whole genome shotgun (WGS) entry which is preliminary data.</text>
</comment>
<dbReference type="Gene3D" id="3.30.70.1230">
    <property type="entry name" value="Nucleotide cyclase"/>
    <property type="match status" value="1"/>
</dbReference>
<dbReference type="InterPro" id="IPR029787">
    <property type="entry name" value="Nucleotide_cyclase"/>
</dbReference>
<feature type="non-terminal residue" evidence="2">
    <location>
        <position position="580"/>
    </location>
</feature>
<keyword evidence="1" id="KW-1133">Transmembrane helix</keyword>
<protein>
    <recommendedName>
        <fullName evidence="3">Guanylate cyclase domain-containing protein</fullName>
    </recommendedName>
</protein>